<sequence length="211" mass="24035">MFFPWTTLRKRKIPRSKPVDSSSSSPVEAAVEPFFYGQRSESRSLLHLSGVYNSGRSSSSSSSISAFRRQEFQQPQSQWYQHSVVELLSTGAGIPNPDLHVMEEVVDWWLIMEEWGRLGALGLVAARRRRRHNSLLDDDIVDAGLMFCLPAPLPRAATFSRRSCWLARWQEPLVGRWWAAALLQKDGFTGLTASTLVGKRKKTRKKVFLRE</sequence>
<evidence type="ECO:0000313" key="2">
    <source>
        <dbReference type="Proteomes" id="UP000734854"/>
    </source>
</evidence>
<dbReference type="Proteomes" id="UP000734854">
    <property type="component" value="Unassembled WGS sequence"/>
</dbReference>
<evidence type="ECO:0000313" key="1">
    <source>
        <dbReference type="EMBL" id="KAG6500614.1"/>
    </source>
</evidence>
<comment type="caution">
    <text evidence="1">The sequence shown here is derived from an EMBL/GenBank/DDBJ whole genome shotgun (WGS) entry which is preliminary data.</text>
</comment>
<reference evidence="1 2" key="1">
    <citation type="submission" date="2020-08" db="EMBL/GenBank/DDBJ databases">
        <title>Plant Genome Project.</title>
        <authorList>
            <person name="Zhang R.-G."/>
        </authorList>
    </citation>
    <scope>NUCLEOTIDE SEQUENCE [LARGE SCALE GENOMIC DNA]</scope>
    <source>
        <tissue evidence="1">Rhizome</tissue>
    </source>
</reference>
<proteinExistence type="predicted"/>
<dbReference type="EMBL" id="JACMSC010000011">
    <property type="protein sequence ID" value="KAG6500614.1"/>
    <property type="molecule type" value="Genomic_DNA"/>
</dbReference>
<accession>A0A8J5GCN1</accession>
<protein>
    <submittedName>
        <fullName evidence="1">Uncharacterized protein</fullName>
    </submittedName>
</protein>
<dbReference type="AlphaFoldDB" id="A0A8J5GCN1"/>
<name>A0A8J5GCN1_ZINOF</name>
<gene>
    <name evidence="1" type="ORF">ZIOFF_040462</name>
</gene>
<organism evidence="1 2">
    <name type="scientific">Zingiber officinale</name>
    <name type="common">Ginger</name>
    <name type="synonym">Amomum zingiber</name>
    <dbReference type="NCBI Taxonomy" id="94328"/>
    <lineage>
        <taxon>Eukaryota</taxon>
        <taxon>Viridiplantae</taxon>
        <taxon>Streptophyta</taxon>
        <taxon>Embryophyta</taxon>
        <taxon>Tracheophyta</taxon>
        <taxon>Spermatophyta</taxon>
        <taxon>Magnoliopsida</taxon>
        <taxon>Liliopsida</taxon>
        <taxon>Zingiberales</taxon>
        <taxon>Zingiberaceae</taxon>
        <taxon>Zingiber</taxon>
    </lineage>
</organism>
<keyword evidence="2" id="KW-1185">Reference proteome</keyword>